<feature type="domain" description="CoA-binding" evidence="1">
    <location>
        <begin position="29"/>
        <end position="124"/>
    </location>
</feature>
<dbReference type="Pfam" id="PF13380">
    <property type="entry name" value="CoA_binding_2"/>
    <property type="match status" value="1"/>
</dbReference>
<dbReference type="Proteomes" id="UP001221757">
    <property type="component" value="Unassembled WGS sequence"/>
</dbReference>
<evidence type="ECO:0000259" key="1">
    <source>
        <dbReference type="SMART" id="SM00881"/>
    </source>
</evidence>
<dbReference type="SUPFAM" id="SSF51735">
    <property type="entry name" value="NAD(P)-binding Rossmann-fold domains"/>
    <property type="match status" value="1"/>
</dbReference>
<accession>A0AAD7G0X3</accession>
<name>A0AAD7G0X3_MYCRO</name>
<comment type="caution">
    <text evidence="2">The sequence shown here is derived from an EMBL/GenBank/DDBJ whole genome shotgun (WGS) entry which is preliminary data.</text>
</comment>
<protein>
    <submittedName>
        <fullName evidence="2">CoA binding domain-containing protein</fullName>
    </submittedName>
</protein>
<proteinExistence type="predicted"/>
<keyword evidence="3" id="KW-1185">Reference proteome</keyword>
<evidence type="ECO:0000313" key="2">
    <source>
        <dbReference type="EMBL" id="KAJ7655899.1"/>
    </source>
</evidence>
<dbReference type="EMBL" id="JARKIE010000306">
    <property type="protein sequence ID" value="KAJ7655899.1"/>
    <property type="molecule type" value="Genomic_DNA"/>
</dbReference>
<sequence>MRQLWTSTNLFTKNAASENTPLAQKEARFLSAPKFAVVGASSDTSKNGSKASALRYLIKQRKDVVPINLKASEIQGLKCLKELSELPDPTRTSVSIVVPPKVTLDIVQQAKALNIFALWLQPGAEDAVVVKFIQADAELNERSVYLAHALDVSGTSSAAAGLDEDIDVCLFHDPLPSTTETEGGKNSSDAAPLGASNLVASLKHDTLSLSELAPDDSMRETGEHILDLGEEIPGLA</sequence>
<dbReference type="Gene3D" id="3.40.50.720">
    <property type="entry name" value="NAD(P)-binding Rossmann-like Domain"/>
    <property type="match status" value="1"/>
</dbReference>
<reference evidence="2" key="1">
    <citation type="submission" date="2023-03" db="EMBL/GenBank/DDBJ databases">
        <title>Massive genome expansion in bonnet fungi (Mycena s.s.) driven by repeated elements and novel gene families across ecological guilds.</title>
        <authorList>
            <consortium name="Lawrence Berkeley National Laboratory"/>
            <person name="Harder C.B."/>
            <person name="Miyauchi S."/>
            <person name="Viragh M."/>
            <person name="Kuo A."/>
            <person name="Thoen E."/>
            <person name="Andreopoulos B."/>
            <person name="Lu D."/>
            <person name="Skrede I."/>
            <person name="Drula E."/>
            <person name="Henrissat B."/>
            <person name="Morin E."/>
            <person name="Kohler A."/>
            <person name="Barry K."/>
            <person name="LaButti K."/>
            <person name="Morin E."/>
            <person name="Salamov A."/>
            <person name="Lipzen A."/>
            <person name="Mereny Z."/>
            <person name="Hegedus B."/>
            <person name="Baldrian P."/>
            <person name="Stursova M."/>
            <person name="Weitz H."/>
            <person name="Taylor A."/>
            <person name="Grigoriev I.V."/>
            <person name="Nagy L.G."/>
            <person name="Martin F."/>
            <person name="Kauserud H."/>
        </authorList>
    </citation>
    <scope>NUCLEOTIDE SEQUENCE</scope>
    <source>
        <strain evidence="2">CBHHK067</strain>
    </source>
</reference>
<dbReference type="PANTHER" id="PTHR33303">
    <property type="entry name" value="CYTOPLASMIC PROTEIN-RELATED"/>
    <property type="match status" value="1"/>
</dbReference>
<gene>
    <name evidence="2" type="ORF">B0H17DRAFT_1021518</name>
</gene>
<dbReference type="InterPro" id="IPR003781">
    <property type="entry name" value="CoA-bd"/>
</dbReference>
<organism evidence="2 3">
    <name type="scientific">Mycena rosella</name>
    <name type="common">Pink bonnet</name>
    <name type="synonym">Agaricus rosellus</name>
    <dbReference type="NCBI Taxonomy" id="1033263"/>
    <lineage>
        <taxon>Eukaryota</taxon>
        <taxon>Fungi</taxon>
        <taxon>Dikarya</taxon>
        <taxon>Basidiomycota</taxon>
        <taxon>Agaricomycotina</taxon>
        <taxon>Agaricomycetes</taxon>
        <taxon>Agaricomycetidae</taxon>
        <taxon>Agaricales</taxon>
        <taxon>Marasmiineae</taxon>
        <taxon>Mycenaceae</taxon>
        <taxon>Mycena</taxon>
    </lineage>
</organism>
<dbReference type="AlphaFoldDB" id="A0AAD7G0X3"/>
<dbReference type="PANTHER" id="PTHR33303:SF2">
    <property type="entry name" value="COA-BINDING DOMAIN-CONTAINING PROTEIN"/>
    <property type="match status" value="1"/>
</dbReference>
<evidence type="ECO:0000313" key="3">
    <source>
        <dbReference type="Proteomes" id="UP001221757"/>
    </source>
</evidence>
<dbReference type="InterPro" id="IPR036291">
    <property type="entry name" value="NAD(P)-bd_dom_sf"/>
</dbReference>
<dbReference type="SMART" id="SM00881">
    <property type="entry name" value="CoA_binding"/>
    <property type="match status" value="1"/>
</dbReference>